<proteinExistence type="predicted"/>
<reference evidence="2" key="1">
    <citation type="submission" date="2016-11" db="UniProtKB">
        <authorList>
            <consortium name="WormBaseParasite"/>
        </authorList>
    </citation>
    <scope>IDENTIFICATION</scope>
</reference>
<protein>
    <submittedName>
        <fullName evidence="2">Uncharacterized protein</fullName>
    </submittedName>
</protein>
<evidence type="ECO:0000313" key="1">
    <source>
        <dbReference type="Proteomes" id="UP000095283"/>
    </source>
</evidence>
<keyword evidence="1" id="KW-1185">Reference proteome</keyword>
<accession>A0A1I7WIN0</accession>
<dbReference type="AlphaFoldDB" id="A0A1I7WIN0"/>
<organism evidence="1 2">
    <name type="scientific">Heterorhabditis bacteriophora</name>
    <name type="common">Entomopathogenic nematode worm</name>
    <dbReference type="NCBI Taxonomy" id="37862"/>
    <lineage>
        <taxon>Eukaryota</taxon>
        <taxon>Metazoa</taxon>
        <taxon>Ecdysozoa</taxon>
        <taxon>Nematoda</taxon>
        <taxon>Chromadorea</taxon>
        <taxon>Rhabditida</taxon>
        <taxon>Rhabditina</taxon>
        <taxon>Rhabditomorpha</taxon>
        <taxon>Strongyloidea</taxon>
        <taxon>Heterorhabditidae</taxon>
        <taxon>Heterorhabditis</taxon>
    </lineage>
</organism>
<sequence>MQQNDLPTSLSIKWYFLLHSIEQINQLTVVALGSNRLTWLKEFIKQHTLHVPLDAQKDFLGMDVWLSRGCCWLSGVYPRICVCLGLSYIIHLSSPVTIFHKKFFLRCLASSEMHGLNWWPMLFSGSSYGTHFPSLRIFPISCNRLETVALSTANCYASTFRVCDGFSSNNDFKASVFAVRGIPERCRSLTSNSPVLKRRIRYLQVLWDTTHSTSTDHIDSHASAAFFPCWNS</sequence>
<dbReference type="WBParaSite" id="Hba_04857">
    <property type="protein sequence ID" value="Hba_04857"/>
    <property type="gene ID" value="Hba_04857"/>
</dbReference>
<name>A0A1I7WIN0_HETBA</name>
<evidence type="ECO:0000313" key="2">
    <source>
        <dbReference type="WBParaSite" id="Hba_04857"/>
    </source>
</evidence>
<dbReference type="Proteomes" id="UP000095283">
    <property type="component" value="Unplaced"/>
</dbReference>